<sequence length="428" mass="48916">MHQQLSLLKGRQLGKYRLVRKLGQGGYCEVWKARDTIEGIDVALKIPQPDEAGKRDNETILREVRLVAQLRHPNIMPLKNADIIRDHAILATEISAKTLFDCPKPMAPRRLITIATQVLNGLACAHRKKIIHCDVTPGNIFLLDNGTAALGDFGISVLVKRKMVTTDDIGTPGYFAPEQAYGKPSYSSDCFSLALVIYEYLTGHLPAWPFHWPPKHFDRLKKRTSVRFTQFVKKSLAIEPANRFANATEMLNAMNQALPKSLAADTAPSLPQKHDWKQHRRAAFKKRYKNIFPALHRCVNCTEPVAEPMLVCPWCGTDKNRFENLTPLPYYCPRCHKGLAPSWKYCPYCYGPSFDLDPTEKSPPVHYHDKCTHCGRKTARFMKYCPACRRKIRKPWHAWPFPHTCPSCKSSVDKNFWTHCPWCKSHIK</sequence>
<dbReference type="RefSeq" id="WP_146660891.1">
    <property type="nucleotide sequence ID" value="NZ_CP019791.1"/>
</dbReference>
<name>A0A1U9NK03_9BACT</name>
<dbReference type="InterPro" id="IPR011009">
    <property type="entry name" value="Kinase-like_dom_sf"/>
</dbReference>
<feature type="domain" description="Protein kinase" evidence="5">
    <location>
        <begin position="16"/>
        <end position="258"/>
    </location>
</feature>
<accession>A0A1U9NK03</accession>
<keyword evidence="4" id="KW-0067">ATP-binding</keyword>
<dbReference type="Pfam" id="PF00069">
    <property type="entry name" value="Pkinase"/>
    <property type="match status" value="1"/>
</dbReference>
<dbReference type="InterPro" id="IPR003615">
    <property type="entry name" value="HNH_nuc"/>
</dbReference>
<reference evidence="7" key="1">
    <citation type="submission" date="2017-02" db="EMBL/GenBank/DDBJ databases">
        <title>Comparative genomics and description of representatives of a novel lineage of planctomycetes thriving in anoxic sediments.</title>
        <authorList>
            <person name="Spring S."/>
            <person name="Bunk B."/>
            <person name="Sproer C."/>
        </authorList>
    </citation>
    <scope>NUCLEOTIDE SEQUENCE [LARGE SCALE GENOMIC DNA]</scope>
    <source>
        <strain evidence="7">ST-NAGAB-D1</strain>
    </source>
</reference>
<keyword evidence="7" id="KW-1185">Reference proteome</keyword>
<keyword evidence="2" id="KW-0547">Nucleotide-binding</keyword>
<dbReference type="EMBL" id="CP019791">
    <property type="protein sequence ID" value="AQT68145.1"/>
    <property type="molecule type" value="Genomic_DNA"/>
</dbReference>
<dbReference type="PANTHER" id="PTHR43289:SF6">
    <property type="entry name" value="SERINE_THREONINE-PROTEIN KINASE NEKL-3"/>
    <property type="match status" value="1"/>
</dbReference>
<evidence type="ECO:0000313" key="7">
    <source>
        <dbReference type="Proteomes" id="UP000189674"/>
    </source>
</evidence>
<dbReference type="STRING" id="1936003.STSP2_01300"/>
<dbReference type="GO" id="GO:0004674">
    <property type="term" value="F:protein serine/threonine kinase activity"/>
    <property type="evidence" value="ECO:0007669"/>
    <property type="project" value="UniProtKB-EC"/>
</dbReference>
<evidence type="ECO:0000313" key="6">
    <source>
        <dbReference type="EMBL" id="AQT68145.1"/>
    </source>
</evidence>
<dbReference type="GO" id="GO:0005524">
    <property type="term" value="F:ATP binding"/>
    <property type="evidence" value="ECO:0007669"/>
    <property type="project" value="UniProtKB-KW"/>
</dbReference>
<gene>
    <name evidence="6" type="primary">stkP</name>
    <name evidence="6" type="ORF">STSP2_01300</name>
</gene>
<keyword evidence="1 6" id="KW-0808">Transferase</keyword>
<dbReference type="PROSITE" id="PS00109">
    <property type="entry name" value="PROTEIN_KINASE_TYR"/>
    <property type="match status" value="1"/>
</dbReference>
<dbReference type="InterPro" id="IPR000719">
    <property type="entry name" value="Prot_kinase_dom"/>
</dbReference>
<dbReference type="Pfam" id="PF12773">
    <property type="entry name" value="DZR"/>
    <property type="match status" value="1"/>
</dbReference>
<dbReference type="PROSITE" id="PS50011">
    <property type="entry name" value="PROTEIN_KINASE_DOM"/>
    <property type="match status" value="1"/>
</dbReference>
<dbReference type="KEGG" id="alus:STSP2_01300"/>
<dbReference type="CDD" id="cd14014">
    <property type="entry name" value="STKc_PknB_like"/>
    <property type="match status" value="1"/>
</dbReference>
<dbReference type="EC" id="2.7.11.1" evidence="6"/>
<evidence type="ECO:0000256" key="3">
    <source>
        <dbReference type="ARBA" id="ARBA00022777"/>
    </source>
</evidence>
<organism evidence="6 7">
    <name type="scientific">Anaerohalosphaera lusitana</name>
    <dbReference type="NCBI Taxonomy" id="1936003"/>
    <lineage>
        <taxon>Bacteria</taxon>
        <taxon>Pseudomonadati</taxon>
        <taxon>Planctomycetota</taxon>
        <taxon>Phycisphaerae</taxon>
        <taxon>Sedimentisphaerales</taxon>
        <taxon>Anaerohalosphaeraceae</taxon>
        <taxon>Anaerohalosphaera</taxon>
    </lineage>
</organism>
<proteinExistence type="predicted"/>
<dbReference type="Proteomes" id="UP000189674">
    <property type="component" value="Chromosome"/>
</dbReference>
<keyword evidence="3 6" id="KW-0418">Kinase</keyword>
<dbReference type="PANTHER" id="PTHR43289">
    <property type="entry name" value="MITOGEN-ACTIVATED PROTEIN KINASE KINASE KINASE 20-RELATED"/>
    <property type="match status" value="1"/>
</dbReference>
<dbReference type="InterPro" id="IPR025874">
    <property type="entry name" value="DZR"/>
</dbReference>
<dbReference type="InterPro" id="IPR008266">
    <property type="entry name" value="Tyr_kinase_AS"/>
</dbReference>
<dbReference type="AlphaFoldDB" id="A0A1U9NK03"/>
<evidence type="ECO:0000256" key="2">
    <source>
        <dbReference type="ARBA" id="ARBA00022741"/>
    </source>
</evidence>
<dbReference type="SUPFAM" id="SSF56112">
    <property type="entry name" value="Protein kinase-like (PK-like)"/>
    <property type="match status" value="1"/>
</dbReference>
<evidence type="ECO:0000256" key="1">
    <source>
        <dbReference type="ARBA" id="ARBA00022679"/>
    </source>
</evidence>
<evidence type="ECO:0000259" key="5">
    <source>
        <dbReference type="PROSITE" id="PS50011"/>
    </source>
</evidence>
<dbReference type="OrthoDB" id="6111975at2"/>
<dbReference type="CDD" id="cd00085">
    <property type="entry name" value="HNHc"/>
    <property type="match status" value="1"/>
</dbReference>
<dbReference type="Gene3D" id="1.10.510.10">
    <property type="entry name" value="Transferase(Phosphotransferase) domain 1"/>
    <property type="match status" value="1"/>
</dbReference>
<evidence type="ECO:0000256" key="4">
    <source>
        <dbReference type="ARBA" id="ARBA00022840"/>
    </source>
</evidence>
<protein>
    <submittedName>
        <fullName evidence="6">Serine/threonine-protein kinase StkP</fullName>
        <ecNumber evidence="6">2.7.11.1</ecNumber>
    </submittedName>
</protein>